<protein>
    <recommendedName>
        <fullName evidence="15">RecBCD enzyme subunit RecB</fullName>
        <ecNumber evidence="15">3.1.11.5</ecNumber>
        <ecNumber evidence="15">5.6.2.4</ecNumber>
    </recommendedName>
    <alternativeName>
        <fullName evidence="15">DNA 3'-5' helicase subunit RecB</fullName>
    </alternativeName>
    <alternativeName>
        <fullName evidence="15">Exonuclease V subunit RecB</fullName>
        <shortName evidence="15">ExoV subunit RecB</shortName>
    </alternativeName>
    <alternativeName>
        <fullName evidence="15">Helicase/nuclease RecBCD subunit RecB</fullName>
    </alternativeName>
</protein>
<dbReference type="HAMAP" id="MF_01485">
    <property type="entry name" value="RecB"/>
    <property type="match status" value="1"/>
</dbReference>
<dbReference type="InterPro" id="IPR027417">
    <property type="entry name" value="P-loop_NTPase"/>
</dbReference>
<evidence type="ECO:0000256" key="6">
    <source>
        <dbReference type="ARBA" id="ARBA00022806"/>
    </source>
</evidence>
<comment type="miscellaneous">
    <text evidence="15">In the RecBCD complex, RecB has a slow 3'-5' helicase, an exonuclease activity and loads RecA onto ssDNA, RecD has a fast 5'-3' helicase activity, while RecC stimulates the ATPase and processivity of the RecB helicase and contributes to recognition of the Chi site.</text>
</comment>
<dbReference type="EC" id="5.6.2.4" evidence="15"/>
<dbReference type="InterPro" id="IPR014016">
    <property type="entry name" value="UvrD-like_ATP-bd"/>
</dbReference>
<evidence type="ECO:0000256" key="1">
    <source>
        <dbReference type="ARBA" id="ARBA00022722"/>
    </source>
</evidence>
<comment type="caution">
    <text evidence="16">Lacks conserved residue(s) required for the propagation of feature annotation.</text>
</comment>
<comment type="catalytic activity">
    <reaction evidence="14 15">
        <text>ATP + H2O = ADP + phosphate + H(+)</text>
        <dbReference type="Rhea" id="RHEA:13065"/>
        <dbReference type="ChEBI" id="CHEBI:15377"/>
        <dbReference type="ChEBI" id="CHEBI:15378"/>
        <dbReference type="ChEBI" id="CHEBI:30616"/>
        <dbReference type="ChEBI" id="CHEBI:43474"/>
        <dbReference type="ChEBI" id="CHEBI:456216"/>
        <dbReference type="EC" id="5.6.2.4"/>
    </reaction>
</comment>
<dbReference type="InterPro" id="IPR011335">
    <property type="entry name" value="Restrct_endonuc-II-like"/>
</dbReference>
<gene>
    <name evidence="15 19" type="primary">recB</name>
    <name evidence="19" type="ORF">PROFFT_A_02230</name>
</gene>
<comment type="function">
    <text evidence="15">A helicase/nuclease that prepares dsDNA breaks (DSB) for recombinational DNA repair. Binds to DSBs and unwinds DNA via a highly rapid and processive ATP-dependent bidirectional helicase activity. Unwinds dsDNA until it encounters a Chi (crossover hotspot instigator) sequence from the 3' direction. Cuts ssDNA a few nucleotides 3' to the Chi site. The properties and activities of the enzyme are changed at Chi. The Chi-altered holoenzyme produces a long 3'-ssDNA overhang and facilitates RecA-binding to the ssDNA for homologous DNA recombination and repair. Holoenzyme degrades any linearized DNA that is unable to undergo homologous recombination. In the holoenzyme this subunit contributes ATPase, 3'-5' helicase, exonuclease activity and loads RecA onto ssDNA.</text>
</comment>
<feature type="region of interest" description="DNA-binding and helicase activity, interacts with RecC" evidence="15">
    <location>
        <begin position="1"/>
        <end position="575"/>
    </location>
</feature>
<dbReference type="Pfam" id="PF00580">
    <property type="entry name" value="UvrD-helicase"/>
    <property type="match status" value="1"/>
</dbReference>
<keyword evidence="5 15" id="KW-0378">Hydrolase</keyword>
<keyword evidence="20" id="KW-1185">Reference proteome</keyword>
<dbReference type="GO" id="GO:0009338">
    <property type="term" value="C:exodeoxyribonuclease V complex"/>
    <property type="evidence" value="ECO:0007669"/>
    <property type="project" value="TreeGrafter"/>
</dbReference>
<evidence type="ECO:0000256" key="8">
    <source>
        <dbReference type="ARBA" id="ARBA00022840"/>
    </source>
</evidence>
<keyword evidence="4 15" id="KW-0227">DNA damage</keyword>
<evidence type="ECO:0000256" key="4">
    <source>
        <dbReference type="ARBA" id="ARBA00022763"/>
    </source>
</evidence>
<feature type="binding site" evidence="15">
    <location>
        <position position="789"/>
    </location>
    <ligand>
        <name>Mg(2+)</name>
        <dbReference type="ChEBI" id="CHEBI:18420"/>
    </ligand>
</feature>
<comment type="cofactor">
    <cofactor evidence="15">
        <name>Mg(2+)</name>
        <dbReference type="ChEBI" id="CHEBI:18420"/>
    </cofactor>
    <text evidence="15">Binds 1 Mg(2+) ion per subunit.</text>
</comment>
<name>A0A8E4EYK7_9ENTR</name>
<dbReference type="AlphaFoldDB" id="A0A8E4EYK7"/>
<feature type="region of interest" description="Nuclease activity, interacts with RecD and RecA" evidence="15">
    <location>
        <begin position="621"/>
        <end position="897"/>
    </location>
</feature>
<evidence type="ECO:0000256" key="7">
    <source>
        <dbReference type="ARBA" id="ARBA00022839"/>
    </source>
</evidence>
<dbReference type="Pfam" id="PF13361">
    <property type="entry name" value="UvrD_C"/>
    <property type="match status" value="1"/>
</dbReference>
<keyword evidence="6 15" id="KW-0347">Helicase</keyword>
<comment type="catalytic activity">
    <reaction evidence="15">
        <text>Exonucleolytic cleavage (in the presence of ATP) in either 5'- to 3'- or 3'- to 5'-direction to yield 5'-phosphooligonucleotides.</text>
        <dbReference type="EC" id="3.1.11.5"/>
    </reaction>
</comment>
<dbReference type="GO" id="GO:0043138">
    <property type="term" value="F:3'-5' DNA helicase activity"/>
    <property type="evidence" value="ECO:0007669"/>
    <property type="project" value="UniProtKB-UniRule"/>
</dbReference>
<evidence type="ECO:0000256" key="13">
    <source>
        <dbReference type="ARBA" id="ARBA00034617"/>
    </source>
</evidence>
<feature type="active site" description="For nuclease activity" evidence="15">
    <location>
        <position position="802"/>
    </location>
</feature>
<comment type="domain">
    <text evidence="15">The N-terminal DNA-binding domain is a ssDNA-dependent ATPase and has ATP-dependent 3'-5' helicase function. This domain interacts with RecC.</text>
</comment>
<sequence length="897" mass="104302">MWAKYSTKKNKKKNPPYHQLFSDIEQLVTDSLSLRNLFLFRALTAVRANIRENKEQHSQLGFDDLVSILYNALHKSNGNLLGKAIRQHYPVAMIDEFQDTDRQQYGIFRAIYSRYTSCALLLIADPKQAIYSFRGADIFTYMYARSNIKRQYTLNTNWRSSSGMVSAVNQLFSIVHNPFIFVDIPFLPVSPAKANQELRFEMEGKIQKSLHICLQPGEGCGIAEYQQFLASQCAMQIRDWLTAGQQGKALLYTNKKDLEGCIISHPVKASHITILVRSRSEATVICNALIALKIPSVYLSSHDNVFQTPEASDLLWLLHAVLTPENSRFLRSAVATRLMGLNSRELDSLYQDENKWNDLISEFDAYRQHWQKQGFLSMLHCIIIKRNIAKNILASQEGERRLTNIFHIGELLQERSLNLDNAVSLLYWLSKKIENPDVHSDKERLRLESDNPVVQVMTIHHSKGMEFPIVWLPFIGSYRLQKKRLYHDRDNFNSFLDLNNNNNNDEVSKLVEEERLAEDLRLLYVALTRSIYHCSLGLAPIFSGKRKRQGKTDVHNSAIGYLIQNTEAGDSQMLLNFLKILESENIRLIKLKKQDYLPWTPVVDKEKDLRIKTFTRKMEDDWSISSYSQLHRQNKTKIFDSLSNIYEDPVIETAEDKSIDEFTQHTFPKGATSGVFLHRLLESLNFRWITNITWLTEQVILEGLNIAWIPVLNRWLYTIISCPLTDKGPCLAQLHSEAVQSELSFYVSIDRLIFSAELDALMKHHDPLSAQCPVLEFKKFRGMIKGSIDLVFYWQERYYILDYKSNWLGEDYYAYTQEAIIESMIEHRYDFQYQLYSLALHRHLCQRLPNYKYAQNFGGVIYCFLRGMNIEQRGQGIFKYRPSEELIEGMDKLFGYL</sequence>
<dbReference type="SUPFAM" id="SSF52540">
    <property type="entry name" value="P-loop containing nucleoside triphosphate hydrolases"/>
    <property type="match status" value="2"/>
</dbReference>
<dbReference type="Proteomes" id="UP000683585">
    <property type="component" value="Chromosome"/>
</dbReference>
<evidence type="ECO:0000256" key="5">
    <source>
        <dbReference type="ARBA" id="ARBA00022801"/>
    </source>
</evidence>
<evidence type="ECO:0000256" key="14">
    <source>
        <dbReference type="ARBA" id="ARBA00048988"/>
    </source>
</evidence>
<dbReference type="PANTHER" id="PTHR11070">
    <property type="entry name" value="UVRD / RECB / PCRA DNA HELICASE FAMILY MEMBER"/>
    <property type="match status" value="1"/>
</dbReference>
<evidence type="ECO:0000256" key="12">
    <source>
        <dbReference type="ARBA" id="ARBA00023235"/>
    </source>
</evidence>
<dbReference type="PROSITE" id="PS51217">
    <property type="entry name" value="UVRD_HELICASE_CTER"/>
    <property type="match status" value="1"/>
</dbReference>
<evidence type="ECO:0000256" key="16">
    <source>
        <dbReference type="PROSITE-ProRule" id="PRU00560"/>
    </source>
</evidence>
<evidence type="ECO:0000256" key="9">
    <source>
        <dbReference type="ARBA" id="ARBA00022842"/>
    </source>
</evidence>
<dbReference type="PANTHER" id="PTHR11070:SF23">
    <property type="entry name" value="RECBCD ENZYME SUBUNIT RECB"/>
    <property type="match status" value="1"/>
</dbReference>
<keyword evidence="11 15" id="KW-0234">DNA repair</keyword>
<keyword evidence="3 15" id="KW-0547">Nucleotide-binding</keyword>
<feature type="domain" description="UvrD-like helicase C-terminal" evidence="18">
    <location>
        <begin position="189"/>
        <end position="464"/>
    </location>
</feature>
<dbReference type="NCBIfam" id="TIGR00609">
    <property type="entry name" value="recB"/>
    <property type="match status" value="1"/>
</dbReference>
<dbReference type="CDD" id="cd22352">
    <property type="entry name" value="RecB_C-like"/>
    <property type="match status" value="1"/>
</dbReference>
<feature type="binding site" evidence="15">
    <location>
        <position position="802"/>
    </location>
    <ligand>
        <name>Mg(2+)</name>
        <dbReference type="ChEBI" id="CHEBI:18420"/>
    </ligand>
</feature>
<evidence type="ECO:0000256" key="2">
    <source>
        <dbReference type="ARBA" id="ARBA00022723"/>
    </source>
</evidence>
<comment type="similarity">
    <text evidence="15">Belongs to the helicase family. UvrD subfamily.</text>
</comment>
<comment type="domain">
    <text evidence="15">The C-terminal domain has nuclease activity and interacts with RecD. It interacts with RecA, facilitating its loading onto ssDNA.</text>
</comment>
<dbReference type="InterPro" id="IPR000212">
    <property type="entry name" value="DNA_helicase_UvrD/REP"/>
</dbReference>
<proteinExistence type="inferred from homology"/>
<dbReference type="GO" id="GO:0005524">
    <property type="term" value="F:ATP binding"/>
    <property type="evidence" value="ECO:0007669"/>
    <property type="project" value="UniProtKB-UniRule"/>
</dbReference>
<keyword evidence="9 15" id="KW-0460">Magnesium</keyword>
<keyword evidence="12 15" id="KW-0413">Isomerase</keyword>
<dbReference type="GO" id="GO:0003677">
    <property type="term" value="F:DNA binding"/>
    <property type="evidence" value="ECO:0007669"/>
    <property type="project" value="UniProtKB-UniRule"/>
</dbReference>
<dbReference type="InterPro" id="IPR004586">
    <property type="entry name" value="RecB"/>
</dbReference>
<keyword evidence="2 15" id="KW-0479">Metal-binding</keyword>
<comment type="subunit">
    <text evidence="15">Heterotrimer of RecB, RecC and RecD. All subunits contribute to DNA-binding. Interacts with RecA.</text>
</comment>
<evidence type="ECO:0000259" key="18">
    <source>
        <dbReference type="PROSITE" id="PS51217"/>
    </source>
</evidence>
<dbReference type="EMBL" id="LR890047">
    <property type="protein sequence ID" value="CAD6509022.1"/>
    <property type="molecule type" value="Genomic_DNA"/>
</dbReference>
<dbReference type="SUPFAM" id="SSF52980">
    <property type="entry name" value="Restriction endonuclease-like"/>
    <property type="match status" value="1"/>
</dbReference>
<dbReference type="Gene3D" id="3.90.320.10">
    <property type="match status" value="1"/>
</dbReference>
<keyword evidence="1 15" id="KW-0540">Nuclease</keyword>
<dbReference type="Gene3D" id="1.10.486.10">
    <property type="entry name" value="PCRA, domain 4"/>
    <property type="match status" value="1"/>
</dbReference>
<evidence type="ECO:0000256" key="3">
    <source>
        <dbReference type="ARBA" id="ARBA00022741"/>
    </source>
</evidence>
<dbReference type="InterPro" id="IPR011604">
    <property type="entry name" value="PDDEXK-like_dom_sf"/>
</dbReference>
<evidence type="ECO:0000256" key="10">
    <source>
        <dbReference type="ARBA" id="ARBA00023125"/>
    </source>
</evidence>
<dbReference type="EC" id="3.1.11.5" evidence="15"/>
<dbReference type="Gene3D" id="3.40.50.300">
    <property type="entry name" value="P-loop containing nucleotide triphosphate hydrolases"/>
    <property type="match status" value="2"/>
</dbReference>
<keyword evidence="8 15" id="KW-0067">ATP-binding</keyword>
<dbReference type="GO" id="GO:0000287">
    <property type="term" value="F:magnesium ion binding"/>
    <property type="evidence" value="ECO:0007669"/>
    <property type="project" value="UniProtKB-UniRule"/>
</dbReference>
<dbReference type="GO" id="GO:0000724">
    <property type="term" value="P:double-strand break repair via homologous recombination"/>
    <property type="evidence" value="ECO:0007669"/>
    <property type="project" value="UniProtKB-UniRule"/>
</dbReference>
<dbReference type="GO" id="GO:0005829">
    <property type="term" value="C:cytosol"/>
    <property type="evidence" value="ECO:0007669"/>
    <property type="project" value="TreeGrafter"/>
</dbReference>
<feature type="domain" description="UvrD-like helicase ATP-binding" evidence="17">
    <location>
        <begin position="1"/>
        <end position="161"/>
    </location>
</feature>
<evidence type="ECO:0000313" key="20">
    <source>
        <dbReference type="Proteomes" id="UP000683585"/>
    </source>
</evidence>
<organism evidence="19 20">
    <name type="scientific">Candidatus Profftia tarda</name>
    <dbReference type="NCBI Taxonomy" id="1177216"/>
    <lineage>
        <taxon>Bacteria</taxon>
        <taxon>Pseudomonadati</taxon>
        <taxon>Pseudomonadota</taxon>
        <taxon>Gammaproteobacteria</taxon>
        <taxon>Enterobacterales</taxon>
        <taxon>Enterobacteriaceae</taxon>
        <taxon>Candidatus Profftia</taxon>
    </lineage>
</organism>
<evidence type="ECO:0000259" key="17">
    <source>
        <dbReference type="PROSITE" id="PS51198"/>
    </source>
</evidence>
<reference evidence="19" key="1">
    <citation type="submission" date="2020-10" db="EMBL/GenBank/DDBJ databases">
        <authorList>
            <person name="Szabo G."/>
        </authorList>
    </citation>
    <scope>NUCLEOTIDE SEQUENCE</scope>
    <source>
        <strain evidence="19">PROFFT</strain>
    </source>
</reference>
<evidence type="ECO:0000256" key="15">
    <source>
        <dbReference type="HAMAP-Rule" id="MF_01485"/>
    </source>
</evidence>
<dbReference type="InterPro" id="IPR014017">
    <property type="entry name" value="DNA_helicase_UvrD-like_C"/>
</dbReference>
<keyword evidence="10 15" id="KW-0238">DNA-binding</keyword>
<evidence type="ECO:0000256" key="11">
    <source>
        <dbReference type="ARBA" id="ARBA00023204"/>
    </source>
</evidence>
<dbReference type="KEGG" id="ptf:PROFFT_A_02230"/>
<keyword evidence="7 15" id="KW-0269">Exonuclease</keyword>
<dbReference type="PROSITE" id="PS51198">
    <property type="entry name" value="UVRD_HELICASE_ATP_BIND"/>
    <property type="match status" value="1"/>
</dbReference>
<feature type="binding site" evidence="15">
    <location>
        <position position="678"/>
    </location>
    <ligand>
        <name>Mg(2+)</name>
        <dbReference type="ChEBI" id="CHEBI:18420"/>
    </ligand>
</feature>
<dbReference type="GO" id="GO:0008854">
    <property type="term" value="F:exodeoxyribonuclease V activity"/>
    <property type="evidence" value="ECO:0007669"/>
    <property type="project" value="UniProtKB-EC"/>
</dbReference>
<evidence type="ECO:0000313" key="19">
    <source>
        <dbReference type="EMBL" id="CAD6509022.1"/>
    </source>
</evidence>
<comment type="catalytic activity">
    <reaction evidence="13 15">
        <text>Couples ATP hydrolysis with the unwinding of duplex DNA by translocating in the 3'-5' direction.</text>
        <dbReference type="EC" id="5.6.2.4"/>
    </reaction>
</comment>
<accession>A0A8E4EYK7</accession>